<protein>
    <recommendedName>
        <fullName evidence="5">Integrase</fullName>
    </recommendedName>
</protein>
<accession>A0A0R2ZEI5</accession>
<dbReference type="Proteomes" id="UP000183126">
    <property type="component" value="Chromosome I"/>
</dbReference>
<name>A0A0R2ZEI5_9PSED</name>
<evidence type="ECO:0008006" key="5">
    <source>
        <dbReference type="Google" id="ProtNLM"/>
    </source>
</evidence>
<organism evidence="1 3">
    <name type="scientific">Pseudomonas trivialis</name>
    <dbReference type="NCBI Taxonomy" id="200450"/>
    <lineage>
        <taxon>Bacteria</taxon>
        <taxon>Pseudomonadati</taxon>
        <taxon>Pseudomonadota</taxon>
        <taxon>Gammaproteobacteria</taxon>
        <taxon>Pseudomonadales</taxon>
        <taxon>Pseudomonadaceae</taxon>
        <taxon>Pseudomonas</taxon>
    </lineage>
</organism>
<evidence type="ECO:0000313" key="2">
    <source>
        <dbReference type="EMBL" id="SDR84187.1"/>
    </source>
</evidence>
<evidence type="ECO:0000313" key="4">
    <source>
        <dbReference type="Proteomes" id="UP000183126"/>
    </source>
</evidence>
<reference evidence="2 4" key="2">
    <citation type="submission" date="2016-10" db="EMBL/GenBank/DDBJ databases">
        <authorList>
            <person name="Varghese N."/>
            <person name="Submissions S."/>
        </authorList>
    </citation>
    <scope>NUCLEOTIDE SEQUENCE [LARGE SCALE GENOMIC DNA]</scope>
    <source>
        <strain evidence="2 4">BS3111</strain>
    </source>
</reference>
<reference evidence="1 3" key="1">
    <citation type="submission" date="2015-02" db="EMBL/GenBank/DDBJ databases">
        <title>Two Pseudomonas sp. nov. isolated from raw milk.</title>
        <authorList>
            <person name="Wenning M."/>
            <person name="von Neubeck M."/>
            <person name="Huptas C."/>
            <person name="Scherer S."/>
        </authorList>
    </citation>
    <scope>NUCLEOTIDE SEQUENCE [LARGE SCALE GENOMIC DNA]</scope>
    <source>
        <strain evidence="1 3">DSM 14937</strain>
    </source>
</reference>
<dbReference type="AlphaFoldDB" id="A0A0R2ZEI5"/>
<dbReference type="EMBL" id="LT629760">
    <property type="protein sequence ID" value="SDR84187.1"/>
    <property type="molecule type" value="Genomic_DNA"/>
</dbReference>
<dbReference type="PATRIC" id="fig|200450.4.peg.4967"/>
<evidence type="ECO:0000313" key="1">
    <source>
        <dbReference type="EMBL" id="KRP59429.1"/>
    </source>
</evidence>
<keyword evidence="4" id="KW-1185">Reference proteome</keyword>
<dbReference type="EMBL" id="JYLK01000009">
    <property type="protein sequence ID" value="KRP59429.1"/>
    <property type="molecule type" value="Genomic_DNA"/>
</dbReference>
<dbReference type="OrthoDB" id="5366218at2"/>
<dbReference type="Proteomes" id="UP000052019">
    <property type="component" value="Unassembled WGS sequence"/>
</dbReference>
<proteinExistence type="predicted"/>
<dbReference type="RefSeq" id="WP_057008637.1">
    <property type="nucleotide sequence ID" value="NZ_JYLK01000009.1"/>
</dbReference>
<evidence type="ECO:0000313" key="3">
    <source>
        <dbReference type="Proteomes" id="UP000052019"/>
    </source>
</evidence>
<gene>
    <name evidence="2" type="ORF">SAMN04490205_0614</name>
    <name evidence="1" type="ORF">TU79_14630</name>
</gene>
<sequence>MNRRQQFEHRANTQIITLSEVTYEFAEPERLRLQLSPKVMKKPLDIGSFAYLLRGKNESVRDDRGTPVGIESFVESRRELIVRLLESFIGLRDKTVLLRLTLTAYFIDWLNAQGYREMFASAAQAQQAYRDYTAHLNHQIAHHVLKPVSAKNSQLNVSRIIELLYPEDSHHILAGAVPIIAKKGSEAASAAHVEVCRDACLAIAQQCSVFVLNSQPYPFVVSIRDYEVVVFPSSHGWVGPFKTSPLNYNAGERRIATVEEYLAAADRLGRRLYKKSEAERTLLNAQASLDAANEYGRHWHRLQVAGFAAKAYASLLLMITGATPTEFDQFSYIDAIEVEKSPIKKELSAVKFRAGGKSTLYNIGRDTGLPLLKEYLKLREWILNGVSHERLFFTMPASGELASTDNEFSEFNTTMLMKKFFNSISGTFLDPKVPRLSPRKMRKYKSLGMHTAGVSPSTVAATLNQSLMVNLSTYSEATPEQQKAEFGQFWQAMRHTAKVAFERSHRPAEGEIGTAAGHCDGFSQPIPVHDLGAVAIEPNCRSQYGCLYCEHYICHSDEEDLHKIVSLQYVINAVREAAPDSAHAEALYKELSIRIEFILEALGERSNAVKQLVEAIKAKVFEYGELTPFWESRLSRYEKMGVVF</sequence>